<feature type="signal peptide" evidence="2">
    <location>
        <begin position="1"/>
        <end position="20"/>
    </location>
</feature>
<proteinExistence type="predicted"/>
<dbReference type="RefSeq" id="WP_123120511.1">
    <property type="nucleotide sequence ID" value="NZ_RJJR01000007.1"/>
</dbReference>
<dbReference type="InterPro" id="IPR052211">
    <property type="entry name" value="Cpx_auxiliary_protein"/>
</dbReference>
<keyword evidence="2" id="KW-0732">Signal</keyword>
<protein>
    <submittedName>
        <fullName evidence="3">Uncharacterized protein</fullName>
    </submittedName>
</protein>
<dbReference type="Proteomes" id="UP000267223">
    <property type="component" value="Unassembled WGS sequence"/>
</dbReference>
<comment type="caution">
    <text evidence="3">The sequence shown here is derived from an EMBL/GenBank/DDBJ whole genome shotgun (WGS) entry which is preliminary data.</text>
</comment>
<evidence type="ECO:0000313" key="4">
    <source>
        <dbReference type="Proteomes" id="UP000267223"/>
    </source>
</evidence>
<feature type="chain" id="PRO_5018065964" evidence="2">
    <location>
        <begin position="21"/>
        <end position="134"/>
    </location>
</feature>
<dbReference type="PANTHER" id="PTHR38102">
    <property type="entry name" value="PERIPLASMIC CHAPERONE SPY"/>
    <property type="match status" value="1"/>
</dbReference>
<reference evidence="3 4" key="1">
    <citation type="submission" date="2018-11" db="EMBL/GenBank/DDBJ databases">
        <title>Draft genome sequence of Ferruginibacter sp. BO-59.</title>
        <authorList>
            <person name="Im W.T."/>
        </authorList>
    </citation>
    <scope>NUCLEOTIDE SEQUENCE [LARGE SCALE GENOMIC DNA]</scope>
    <source>
        <strain evidence="3 4">BO-59</strain>
    </source>
</reference>
<accession>A0A3M9NHA7</accession>
<dbReference type="PANTHER" id="PTHR38102:SF1">
    <property type="entry name" value="PERIPLASMIC CHAPERONE SPY"/>
    <property type="match status" value="1"/>
</dbReference>
<dbReference type="OrthoDB" id="675947at2"/>
<evidence type="ECO:0000256" key="2">
    <source>
        <dbReference type="SAM" id="SignalP"/>
    </source>
</evidence>
<feature type="region of interest" description="Disordered" evidence="1">
    <location>
        <begin position="56"/>
        <end position="134"/>
    </location>
</feature>
<keyword evidence="4" id="KW-1185">Reference proteome</keyword>
<sequence>MKKLFLVAIAGLFFAANGNAQVKRNVPHSQHMRSDSSRHFQKGKMQDQLNLTADQKSQMKALHQDMKQQREGIMNDQSLTSDQKKEKMKELRKSQSEKMNTILTPDQQAKMKELRKQRMKNHKMNHGMKKSHAS</sequence>
<dbReference type="GO" id="GO:0051082">
    <property type="term" value="F:unfolded protein binding"/>
    <property type="evidence" value="ECO:0007669"/>
    <property type="project" value="TreeGrafter"/>
</dbReference>
<name>A0A3M9NHA7_9BACT</name>
<dbReference type="GO" id="GO:0030288">
    <property type="term" value="C:outer membrane-bounded periplasmic space"/>
    <property type="evidence" value="ECO:0007669"/>
    <property type="project" value="TreeGrafter"/>
</dbReference>
<dbReference type="AlphaFoldDB" id="A0A3M9NHA7"/>
<evidence type="ECO:0000256" key="1">
    <source>
        <dbReference type="SAM" id="MobiDB-lite"/>
    </source>
</evidence>
<organism evidence="3 4">
    <name type="scientific">Hanamia caeni</name>
    <dbReference type="NCBI Taxonomy" id="2294116"/>
    <lineage>
        <taxon>Bacteria</taxon>
        <taxon>Pseudomonadati</taxon>
        <taxon>Bacteroidota</taxon>
        <taxon>Chitinophagia</taxon>
        <taxon>Chitinophagales</taxon>
        <taxon>Chitinophagaceae</taxon>
        <taxon>Hanamia</taxon>
    </lineage>
</organism>
<feature type="compositionally biased region" description="Basic and acidic residues" evidence="1">
    <location>
        <begin position="82"/>
        <end position="96"/>
    </location>
</feature>
<feature type="compositionally biased region" description="Polar residues" evidence="1">
    <location>
        <begin position="97"/>
        <end position="107"/>
    </location>
</feature>
<feature type="compositionally biased region" description="Basic residues" evidence="1">
    <location>
        <begin position="117"/>
        <end position="134"/>
    </location>
</feature>
<gene>
    <name evidence="3" type="ORF">EFY79_09700</name>
</gene>
<dbReference type="EMBL" id="RJJR01000007">
    <property type="protein sequence ID" value="RNI36593.1"/>
    <property type="molecule type" value="Genomic_DNA"/>
</dbReference>
<evidence type="ECO:0000313" key="3">
    <source>
        <dbReference type="EMBL" id="RNI36593.1"/>
    </source>
</evidence>